<gene>
    <name evidence="1" type="ORF">Xentx_03555</name>
</gene>
<keyword evidence="2" id="KW-1185">Reference proteome</keyword>
<evidence type="ECO:0000313" key="1">
    <source>
        <dbReference type="EMBL" id="OKP00173.1"/>
    </source>
</evidence>
<dbReference type="GO" id="GO:0046718">
    <property type="term" value="P:symbiont entry into host cell"/>
    <property type="evidence" value="ECO:0007669"/>
    <property type="project" value="InterPro"/>
</dbReference>
<proteinExistence type="predicted"/>
<dbReference type="GO" id="GO:0051536">
    <property type="term" value="F:iron-sulfur cluster binding"/>
    <property type="evidence" value="ECO:0007669"/>
    <property type="project" value="InterPro"/>
</dbReference>
<sequence>MLDMNLANQSVVVTMSSREIAELTGKNKSDIQIPTRQIHNLCTWCMRGLYRKSPCNYTGTQYFYEDGNPTDDPSRDVCGGLMNDCKDRYGEDALRIRYRYCATIARNAI</sequence>
<protein>
    <submittedName>
        <fullName evidence="1">Phage minor tail protein L</fullName>
    </submittedName>
</protein>
<comment type="caution">
    <text evidence="1">The sequence shown here is derived from an EMBL/GenBank/DDBJ whole genome shotgun (WGS) entry which is preliminary data.</text>
</comment>
<name>A0A1Q5TIW9_9GAMM</name>
<organism evidence="1 2">
    <name type="scientific">Xenorhabdus thuongxuanensis</name>
    <dbReference type="NCBI Taxonomy" id="1873484"/>
    <lineage>
        <taxon>Bacteria</taxon>
        <taxon>Pseudomonadati</taxon>
        <taxon>Pseudomonadota</taxon>
        <taxon>Gammaproteobacteria</taxon>
        <taxon>Enterobacterales</taxon>
        <taxon>Morganellaceae</taxon>
        <taxon>Xenorhabdus</taxon>
    </lineage>
</organism>
<dbReference type="GO" id="GO:0030430">
    <property type="term" value="C:host cell cytoplasm"/>
    <property type="evidence" value="ECO:0007669"/>
    <property type="project" value="InterPro"/>
</dbReference>
<evidence type="ECO:0000313" key="2">
    <source>
        <dbReference type="Proteomes" id="UP000186277"/>
    </source>
</evidence>
<dbReference type="EMBL" id="MKGR01000058">
    <property type="protein sequence ID" value="OKP00173.1"/>
    <property type="molecule type" value="Genomic_DNA"/>
</dbReference>
<dbReference type="InterPro" id="IPR006487">
    <property type="entry name" value="Phage_lambda_L"/>
</dbReference>
<dbReference type="Proteomes" id="UP000186277">
    <property type="component" value="Unassembled WGS sequence"/>
</dbReference>
<reference evidence="1 2" key="1">
    <citation type="submission" date="2016-09" db="EMBL/GenBank/DDBJ databases">
        <title>Xenorhabdus thuongxuanensis sp. nov. and Xenorhabdus eapokensis sp. nov., isolated from Steinernema species.</title>
        <authorList>
            <person name="Kaempfer P."/>
            <person name="Tobias N.J."/>
            <person name="Phan Ke L."/>
            <person name="Bode H.B."/>
            <person name="Glaeser S.P."/>
        </authorList>
    </citation>
    <scope>NUCLEOTIDE SEQUENCE [LARGE SCALE GENOMIC DNA]</scope>
    <source>
        <strain evidence="1 2">30TX1</strain>
    </source>
</reference>
<dbReference type="OrthoDB" id="5673400at2"/>
<dbReference type="Pfam" id="PF05100">
    <property type="entry name" value="Phage_tail_L"/>
    <property type="match status" value="1"/>
</dbReference>
<accession>A0A1Q5TIW9</accession>
<dbReference type="AlphaFoldDB" id="A0A1Q5TIW9"/>